<feature type="chain" id="PRO_5039439276" evidence="2">
    <location>
        <begin position="24"/>
        <end position="243"/>
    </location>
</feature>
<dbReference type="EMBL" id="MUXN01000001">
    <property type="protein sequence ID" value="OOC08828.1"/>
    <property type="molecule type" value="Genomic_DNA"/>
</dbReference>
<gene>
    <name evidence="4" type="ORF">B0293_00935</name>
    <name evidence="3" type="ORF">C791_7154</name>
</gene>
<dbReference type="Pfam" id="PF04314">
    <property type="entry name" value="PCuAC"/>
    <property type="match status" value="1"/>
</dbReference>
<keyword evidence="6" id="KW-1185">Reference proteome</keyword>
<dbReference type="RefSeq" id="WP_005165250.1">
    <property type="nucleotide sequence ID" value="NZ_ANMG01000073.1"/>
</dbReference>
<feature type="compositionally biased region" description="Low complexity" evidence="1">
    <location>
        <begin position="128"/>
        <end position="161"/>
    </location>
</feature>
<dbReference type="InterPro" id="IPR036182">
    <property type="entry name" value="PCuAC_sf"/>
</dbReference>
<feature type="signal peptide" evidence="2">
    <location>
        <begin position="1"/>
        <end position="23"/>
    </location>
</feature>
<reference evidence="3 5" key="1">
    <citation type="submission" date="2012-10" db="EMBL/GenBank/DDBJ databases">
        <title>Genome assembly of Amycolatopsis azurea DSM 43854.</title>
        <authorList>
            <person name="Khatri I."/>
            <person name="Kaur I."/>
            <person name="Subramanian S."/>
            <person name="Mayilraj S."/>
        </authorList>
    </citation>
    <scope>NUCLEOTIDE SEQUENCE [LARGE SCALE GENOMIC DNA]</scope>
    <source>
        <strain evidence="3 5">DSM 43854</strain>
    </source>
</reference>
<dbReference type="Gene3D" id="2.60.40.1890">
    <property type="entry name" value="PCu(A)C copper chaperone"/>
    <property type="match status" value="1"/>
</dbReference>
<comment type="caution">
    <text evidence="3">The sequence shown here is derived from an EMBL/GenBank/DDBJ whole genome shotgun (WGS) entry which is preliminary data.</text>
</comment>
<keyword evidence="2" id="KW-0732">Signal</keyword>
<organism evidence="3 5">
    <name type="scientific">Amycolatopsis azurea DSM 43854</name>
    <dbReference type="NCBI Taxonomy" id="1238180"/>
    <lineage>
        <taxon>Bacteria</taxon>
        <taxon>Bacillati</taxon>
        <taxon>Actinomycetota</taxon>
        <taxon>Actinomycetes</taxon>
        <taxon>Pseudonocardiales</taxon>
        <taxon>Pseudonocardiaceae</taxon>
        <taxon>Amycolatopsis</taxon>
    </lineage>
</organism>
<evidence type="ECO:0000256" key="2">
    <source>
        <dbReference type="SAM" id="SignalP"/>
    </source>
</evidence>
<reference evidence="4 6" key="2">
    <citation type="submission" date="2017-02" db="EMBL/GenBank/DDBJ databases">
        <title>Amycolatopsis azurea DSM 43854 draft genome.</title>
        <authorList>
            <person name="Mayilraj S."/>
        </authorList>
    </citation>
    <scope>NUCLEOTIDE SEQUENCE [LARGE SCALE GENOMIC DNA]</scope>
    <source>
        <strain evidence="4 6">DSM 43854</strain>
    </source>
</reference>
<dbReference type="Proteomes" id="UP000188551">
    <property type="component" value="Unassembled WGS sequence"/>
</dbReference>
<dbReference type="EMBL" id="ANMG01000073">
    <property type="protein sequence ID" value="EMD23504.1"/>
    <property type="molecule type" value="Genomic_DNA"/>
</dbReference>
<dbReference type="PATRIC" id="fig|1238180.3.peg.6758"/>
<dbReference type="OrthoDB" id="5188566at2"/>
<accession>M2NMY1</accession>
<dbReference type="PROSITE" id="PS51257">
    <property type="entry name" value="PROKAR_LIPOPROTEIN"/>
    <property type="match status" value="1"/>
</dbReference>
<feature type="region of interest" description="Disordered" evidence="1">
    <location>
        <begin position="218"/>
        <end position="243"/>
    </location>
</feature>
<evidence type="ECO:0000313" key="4">
    <source>
        <dbReference type="EMBL" id="OOC08828.1"/>
    </source>
</evidence>
<dbReference type="InterPro" id="IPR007410">
    <property type="entry name" value="LpqE-like"/>
</dbReference>
<keyword evidence="3" id="KW-0449">Lipoprotein</keyword>
<name>M2NMY1_9PSEU</name>
<feature type="compositionally biased region" description="Basic and acidic residues" evidence="1">
    <location>
        <begin position="232"/>
        <end position="243"/>
    </location>
</feature>
<dbReference type="AlphaFoldDB" id="M2NMY1"/>
<evidence type="ECO:0000313" key="6">
    <source>
        <dbReference type="Proteomes" id="UP000188551"/>
    </source>
</evidence>
<proteinExistence type="predicted"/>
<evidence type="ECO:0000313" key="5">
    <source>
        <dbReference type="Proteomes" id="UP000014137"/>
    </source>
</evidence>
<feature type="region of interest" description="Disordered" evidence="1">
    <location>
        <begin position="119"/>
        <end position="180"/>
    </location>
</feature>
<sequence>MRLQNRRVFGAGVLALGAALVLAGCGAGQITQTDSQQPAVNGTYAQAKELVLRNAALQFPTEGQAYPAGAAVPLTLTIVNQGKQDDELVSVSSEAATGDAKITGAKTVVASHALVIGPSDSVESTKEAAPTSAPSSAPPSSGTPSSSGAPSSSQSGAPSSSEVAGTVTPSAGPESSAAPGEVGKATIVLQGLKQPVWAGQTIKVTFVFKNSGSVTLELPVAAPSHPGSRAPAPEKPKAEGGGH</sequence>
<evidence type="ECO:0000313" key="3">
    <source>
        <dbReference type="EMBL" id="EMD23504.1"/>
    </source>
</evidence>
<evidence type="ECO:0000256" key="1">
    <source>
        <dbReference type="SAM" id="MobiDB-lite"/>
    </source>
</evidence>
<dbReference type="Proteomes" id="UP000014137">
    <property type="component" value="Unassembled WGS sequence"/>
</dbReference>
<dbReference type="SUPFAM" id="SSF110087">
    <property type="entry name" value="DR1885-like metal-binding protein"/>
    <property type="match status" value="1"/>
</dbReference>
<protein>
    <submittedName>
        <fullName evidence="3">Lipoprotein LpqE</fullName>
    </submittedName>
</protein>